<dbReference type="InParanoid" id="A0A3R7FW79"/>
<name>A0A3R7FW79_CLOSI</name>
<gene>
    <name evidence="1" type="ORF">CSKR_111544</name>
</gene>
<sequence>MGPSNSEILSTFTPCSFERSSSCSKLIILSSSAVHIQWPCHDSNPGHLTCEASMQPLLHQRTLNASEFSRLNRRTCSHLSDVIDVPDPSNDDPLSHAHNRVVSHLFETTNKILPYS</sequence>
<dbReference type="EMBL" id="NIRI02000010">
    <property type="protein sequence ID" value="KAG5453865.1"/>
    <property type="molecule type" value="Genomic_DNA"/>
</dbReference>
<reference evidence="1 2" key="2">
    <citation type="journal article" date="2021" name="Genomics">
        <title>High-quality reference genome for Clonorchis sinensis.</title>
        <authorList>
            <person name="Young N.D."/>
            <person name="Stroehlein A.J."/>
            <person name="Kinkar L."/>
            <person name="Wang T."/>
            <person name="Sohn W.M."/>
            <person name="Chang B.C.H."/>
            <person name="Kaur P."/>
            <person name="Weisz D."/>
            <person name="Dudchenko O."/>
            <person name="Aiden E.L."/>
            <person name="Korhonen P.K."/>
            <person name="Gasser R.B."/>
        </authorList>
    </citation>
    <scope>NUCLEOTIDE SEQUENCE [LARGE SCALE GENOMIC DNA]</scope>
    <source>
        <strain evidence="1">Cs-k2</strain>
    </source>
</reference>
<protein>
    <submittedName>
        <fullName evidence="1">Uncharacterized protein</fullName>
    </submittedName>
</protein>
<comment type="caution">
    <text evidence="1">The sequence shown here is derived from an EMBL/GenBank/DDBJ whole genome shotgun (WGS) entry which is preliminary data.</text>
</comment>
<dbReference type="AlphaFoldDB" id="A0A3R7FW79"/>
<evidence type="ECO:0000313" key="2">
    <source>
        <dbReference type="Proteomes" id="UP000286415"/>
    </source>
</evidence>
<proteinExistence type="predicted"/>
<keyword evidence="2" id="KW-1185">Reference proteome</keyword>
<accession>A0A3R7FW79</accession>
<organism evidence="1 2">
    <name type="scientific">Clonorchis sinensis</name>
    <name type="common">Chinese liver fluke</name>
    <dbReference type="NCBI Taxonomy" id="79923"/>
    <lineage>
        <taxon>Eukaryota</taxon>
        <taxon>Metazoa</taxon>
        <taxon>Spiralia</taxon>
        <taxon>Lophotrochozoa</taxon>
        <taxon>Platyhelminthes</taxon>
        <taxon>Trematoda</taxon>
        <taxon>Digenea</taxon>
        <taxon>Opisthorchiida</taxon>
        <taxon>Opisthorchiata</taxon>
        <taxon>Opisthorchiidae</taxon>
        <taxon>Clonorchis</taxon>
    </lineage>
</organism>
<dbReference type="Proteomes" id="UP000286415">
    <property type="component" value="Unassembled WGS sequence"/>
</dbReference>
<evidence type="ECO:0000313" key="1">
    <source>
        <dbReference type="EMBL" id="KAG5453865.1"/>
    </source>
</evidence>
<reference evidence="1 2" key="1">
    <citation type="journal article" date="2018" name="Biotechnol. Adv.">
        <title>Improved genomic resources and new bioinformatic workflow for the carcinogenic parasite Clonorchis sinensis: Biotechnological implications.</title>
        <authorList>
            <person name="Wang D."/>
            <person name="Korhonen P.K."/>
            <person name="Gasser R.B."/>
            <person name="Young N.D."/>
        </authorList>
    </citation>
    <scope>NUCLEOTIDE SEQUENCE [LARGE SCALE GENOMIC DNA]</scope>
    <source>
        <strain evidence="1">Cs-k2</strain>
    </source>
</reference>